<proteinExistence type="predicted"/>
<dbReference type="PANTHER" id="PTHR12236:SF95">
    <property type="entry name" value="CUTICULAR PROTEIN 76BD, ISOFORM C-RELATED"/>
    <property type="match status" value="1"/>
</dbReference>
<evidence type="ECO:0000256" key="2">
    <source>
        <dbReference type="ARBA" id="ARBA00022729"/>
    </source>
</evidence>
<sequence>MFSKMFIFICIVSFTSAVLIDTSDGLKEESYSSDSANGWQSVKLYPAKPLFKYDTYAYPKYEFEYAVSDKKTGDHKQHHETRDGHRVRGAYSLVEPDGSLRKVEYDADDHNGFNAVVSKSVHKHGDHAFSIFGHTRHFLPIGSGIKINQFFPSKNYHYQEFKASSDNAEDKPVNEQQVDAKEDELNIQNETETTEKSIVEAEHNTETVEQAARAESVEVPVKAIEASLPVAIKDENINKDAEIVSPMPIVENSAAYPSKLIDNNKVHNHHHQENHHDHTDSEVASSYYHSKIYYVGY</sequence>
<organism evidence="5 6">
    <name type="scientific">Bicyclus anynana</name>
    <name type="common">Squinting bush brown butterfly</name>
    <dbReference type="NCBI Taxonomy" id="110368"/>
    <lineage>
        <taxon>Eukaryota</taxon>
        <taxon>Metazoa</taxon>
        <taxon>Ecdysozoa</taxon>
        <taxon>Arthropoda</taxon>
        <taxon>Hexapoda</taxon>
        <taxon>Insecta</taxon>
        <taxon>Pterygota</taxon>
        <taxon>Neoptera</taxon>
        <taxon>Endopterygota</taxon>
        <taxon>Lepidoptera</taxon>
        <taxon>Glossata</taxon>
        <taxon>Ditrysia</taxon>
        <taxon>Papilionoidea</taxon>
        <taxon>Nymphalidae</taxon>
        <taxon>Satyrinae</taxon>
        <taxon>Satyrini</taxon>
        <taxon>Mycalesina</taxon>
        <taxon>Bicyclus</taxon>
    </lineage>
</organism>
<evidence type="ECO:0000313" key="6">
    <source>
        <dbReference type="RefSeq" id="XP_052738482.1"/>
    </source>
</evidence>
<evidence type="ECO:0000256" key="1">
    <source>
        <dbReference type="ARBA" id="ARBA00022460"/>
    </source>
</evidence>
<gene>
    <name evidence="6" type="primary">LOC112058210</name>
</gene>
<dbReference type="InterPro" id="IPR051217">
    <property type="entry name" value="Insect_Cuticle_Struc_Prot"/>
</dbReference>
<keyword evidence="5" id="KW-1185">Reference proteome</keyword>
<dbReference type="Proteomes" id="UP001652582">
    <property type="component" value="Chromosome 7"/>
</dbReference>
<evidence type="ECO:0000313" key="5">
    <source>
        <dbReference type="Proteomes" id="UP001652582"/>
    </source>
</evidence>
<accession>A0ABM3LHD3</accession>
<feature type="signal peptide" evidence="4">
    <location>
        <begin position="1"/>
        <end position="17"/>
    </location>
</feature>
<evidence type="ECO:0000256" key="4">
    <source>
        <dbReference type="SAM" id="SignalP"/>
    </source>
</evidence>
<dbReference type="RefSeq" id="XP_052738482.1">
    <property type="nucleotide sequence ID" value="XM_052882522.1"/>
</dbReference>
<dbReference type="GeneID" id="112058210"/>
<dbReference type="PRINTS" id="PR00947">
    <property type="entry name" value="CUTICLE"/>
</dbReference>
<dbReference type="PANTHER" id="PTHR12236">
    <property type="entry name" value="STRUCTURAL CONTITUENT OF CUTICLE"/>
    <property type="match status" value="1"/>
</dbReference>
<keyword evidence="2 4" id="KW-0732">Signal</keyword>
<dbReference type="PROSITE" id="PS00233">
    <property type="entry name" value="CHIT_BIND_RR_1"/>
    <property type="match status" value="1"/>
</dbReference>
<reference evidence="6" key="1">
    <citation type="submission" date="2025-08" db="UniProtKB">
        <authorList>
            <consortium name="RefSeq"/>
        </authorList>
    </citation>
    <scope>IDENTIFICATION</scope>
</reference>
<keyword evidence="1 3" id="KW-0193">Cuticle</keyword>
<dbReference type="Pfam" id="PF00379">
    <property type="entry name" value="Chitin_bind_4"/>
    <property type="match status" value="1"/>
</dbReference>
<name>A0ABM3LHD3_BICAN</name>
<protein>
    <submittedName>
        <fullName evidence="6">Uncharacterized protein LOC112058210</fullName>
    </submittedName>
</protein>
<dbReference type="PROSITE" id="PS51155">
    <property type="entry name" value="CHIT_BIND_RR_2"/>
    <property type="match status" value="1"/>
</dbReference>
<feature type="chain" id="PRO_5047001284" evidence="4">
    <location>
        <begin position="18"/>
        <end position="297"/>
    </location>
</feature>
<dbReference type="InterPro" id="IPR000618">
    <property type="entry name" value="Insect_cuticle"/>
</dbReference>
<evidence type="ECO:0000256" key="3">
    <source>
        <dbReference type="PROSITE-ProRule" id="PRU00497"/>
    </source>
</evidence>
<dbReference type="InterPro" id="IPR031311">
    <property type="entry name" value="CHIT_BIND_RR_consensus"/>
</dbReference>